<evidence type="ECO:0000256" key="2">
    <source>
        <dbReference type="ARBA" id="ARBA00006555"/>
    </source>
</evidence>
<reference evidence="12" key="1">
    <citation type="submission" date="2022-10" db="EMBL/GenBank/DDBJ databases">
        <title>Comparative genomics and taxonomic characterization of three novel marine species of genus Reichenbachiella exhibiting antioxidant and polysaccharide degradation activities.</title>
        <authorList>
            <person name="Muhammad N."/>
            <person name="Lee Y.-J."/>
            <person name="Ko J."/>
            <person name="Kim S.-G."/>
        </authorList>
    </citation>
    <scope>NUCLEOTIDE SEQUENCE</scope>
    <source>
        <strain evidence="12">Wsw4-B4</strain>
    </source>
</reference>
<proteinExistence type="inferred from homology"/>
<dbReference type="NCBIfam" id="TIGR01352">
    <property type="entry name" value="tonB_Cterm"/>
    <property type="match status" value="1"/>
</dbReference>
<keyword evidence="5" id="KW-0997">Cell inner membrane</keyword>
<dbReference type="Pfam" id="PF03544">
    <property type="entry name" value="TonB_C"/>
    <property type="match status" value="1"/>
</dbReference>
<evidence type="ECO:0000256" key="6">
    <source>
        <dbReference type="ARBA" id="ARBA00022692"/>
    </source>
</evidence>
<evidence type="ECO:0000256" key="4">
    <source>
        <dbReference type="ARBA" id="ARBA00022475"/>
    </source>
</evidence>
<organism evidence="12 13">
    <name type="scientific">Reichenbachiella carrageenanivorans</name>
    <dbReference type="NCBI Taxonomy" id="2979869"/>
    <lineage>
        <taxon>Bacteria</taxon>
        <taxon>Pseudomonadati</taxon>
        <taxon>Bacteroidota</taxon>
        <taxon>Cytophagia</taxon>
        <taxon>Cytophagales</taxon>
        <taxon>Reichenbachiellaceae</taxon>
        <taxon>Reichenbachiella</taxon>
    </lineage>
</organism>
<keyword evidence="8" id="KW-1133">Transmembrane helix</keyword>
<feature type="chain" id="PRO_5046800868" evidence="10">
    <location>
        <begin position="20"/>
        <end position="228"/>
    </location>
</feature>
<dbReference type="PROSITE" id="PS52015">
    <property type="entry name" value="TONB_CTD"/>
    <property type="match status" value="1"/>
</dbReference>
<dbReference type="Gene3D" id="3.30.1150.10">
    <property type="match status" value="1"/>
</dbReference>
<evidence type="ECO:0000256" key="9">
    <source>
        <dbReference type="ARBA" id="ARBA00023136"/>
    </source>
</evidence>
<comment type="subcellular location">
    <subcellularLocation>
        <location evidence="1">Cell inner membrane</location>
        <topology evidence="1">Single-pass membrane protein</topology>
        <orientation evidence="1">Periplasmic side</orientation>
    </subcellularLocation>
</comment>
<keyword evidence="3" id="KW-0813">Transport</keyword>
<dbReference type="RefSeq" id="WP_263049635.1">
    <property type="nucleotide sequence ID" value="NZ_CP106735.1"/>
</dbReference>
<feature type="domain" description="TonB C-terminal" evidence="11">
    <location>
        <begin position="138"/>
        <end position="228"/>
    </location>
</feature>
<evidence type="ECO:0000259" key="11">
    <source>
        <dbReference type="PROSITE" id="PS52015"/>
    </source>
</evidence>
<dbReference type="Proteomes" id="UP001062165">
    <property type="component" value="Chromosome"/>
</dbReference>
<keyword evidence="13" id="KW-1185">Reference proteome</keyword>
<comment type="similarity">
    <text evidence="2">Belongs to the TonB family.</text>
</comment>
<evidence type="ECO:0000256" key="7">
    <source>
        <dbReference type="ARBA" id="ARBA00022927"/>
    </source>
</evidence>
<keyword evidence="4" id="KW-1003">Cell membrane</keyword>
<dbReference type="PANTHER" id="PTHR33446">
    <property type="entry name" value="PROTEIN TONB-RELATED"/>
    <property type="match status" value="1"/>
</dbReference>
<keyword evidence="7" id="KW-0653">Protein transport</keyword>
<dbReference type="PANTHER" id="PTHR33446:SF2">
    <property type="entry name" value="PROTEIN TONB"/>
    <property type="match status" value="1"/>
</dbReference>
<dbReference type="InterPro" id="IPR037682">
    <property type="entry name" value="TonB_C"/>
</dbReference>
<evidence type="ECO:0000256" key="3">
    <source>
        <dbReference type="ARBA" id="ARBA00022448"/>
    </source>
</evidence>
<feature type="signal peptide" evidence="10">
    <location>
        <begin position="1"/>
        <end position="19"/>
    </location>
</feature>
<evidence type="ECO:0000256" key="10">
    <source>
        <dbReference type="SAM" id="SignalP"/>
    </source>
</evidence>
<evidence type="ECO:0000313" key="13">
    <source>
        <dbReference type="Proteomes" id="UP001062165"/>
    </source>
</evidence>
<name>A0ABY6CVJ5_9BACT</name>
<keyword evidence="10" id="KW-0732">Signal</keyword>
<gene>
    <name evidence="12" type="ORF">N7E81_10965</name>
</gene>
<dbReference type="InterPro" id="IPR051045">
    <property type="entry name" value="TonB-dependent_transducer"/>
</dbReference>
<evidence type="ECO:0000256" key="5">
    <source>
        <dbReference type="ARBA" id="ARBA00022519"/>
    </source>
</evidence>
<evidence type="ECO:0000313" key="12">
    <source>
        <dbReference type="EMBL" id="UXX77888.1"/>
    </source>
</evidence>
<dbReference type="InterPro" id="IPR006260">
    <property type="entry name" value="TonB/TolA_C"/>
</dbReference>
<dbReference type="EMBL" id="CP106735">
    <property type="protein sequence ID" value="UXX77888.1"/>
    <property type="molecule type" value="Genomic_DNA"/>
</dbReference>
<dbReference type="SUPFAM" id="SSF74653">
    <property type="entry name" value="TolA/TonB C-terminal domain"/>
    <property type="match status" value="1"/>
</dbReference>
<evidence type="ECO:0000256" key="1">
    <source>
        <dbReference type="ARBA" id="ARBA00004383"/>
    </source>
</evidence>
<evidence type="ECO:0000256" key="8">
    <source>
        <dbReference type="ARBA" id="ARBA00022989"/>
    </source>
</evidence>
<protein>
    <submittedName>
        <fullName evidence="12">Energy transducer TonB</fullName>
    </submittedName>
</protein>
<sequence length="228" mass="26239">MNKYLTAVLLLVSINISFAQEVIETKYYKSRYTDSKEVSESKAKFVRTKTKYPDGRIETNHTRIKDNLTIWSKTYLNGEPAGIWFQYYDNGTLMSRLDYDQELNYSEETPKDAPYLDLYSKQPKSPIQGTLTFPTLTEYPEGFSSYFVKNMRYPGPAVEKRITGNVLVLISIDEQGNTEVLSILKGAHKYLDLEAFRLLNELPQWNPCKIDGKPTKVYSIVPIGFRLG</sequence>
<keyword evidence="6" id="KW-0812">Transmembrane</keyword>
<accession>A0ABY6CVJ5</accession>
<keyword evidence="9" id="KW-0472">Membrane</keyword>